<dbReference type="GO" id="GO:0016020">
    <property type="term" value="C:membrane"/>
    <property type="evidence" value="ECO:0000318"/>
    <property type="project" value="GO_Central"/>
</dbReference>
<accession>A0A3B3HBM9</accession>
<keyword evidence="3 6" id="KW-1133">Transmembrane helix</keyword>
<dbReference type="InterPro" id="IPR050578">
    <property type="entry name" value="MARVEL-CKLF_proteins"/>
</dbReference>
<feature type="transmembrane region" description="Helical" evidence="6">
    <location>
        <begin position="85"/>
        <end position="106"/>
    </location>
</feature>
<dbReference type="PROSITE" id="PS51225">
    <property type="entry name" value="MARVEL"/>
    <property type="match status" value="1"/>
</dbReference>
<protein>
    <recommendedName>
        <fullName evidence="7">MARVEL domain-containing protein</fullName>
    </recommendedName>
</protein>
<reference evidence="8" key="2">
    <citation type="submission" date="2025-08" db="UniProtKB">
        <authorList>
            <consortium name="Ensembl"/>
        </authorList>
    </citation>
    <scope>IDENTIFICATION</scope>
    <source>
        <strain evidence="8">Hd-rR</strain>
    </source>
</reference>
<reference evidence="8 9" key="1">
    <citation type="journal article" date="2007" name="Nature">
        <title>The medaka draft genome and insights into vertebrate genome evolution.</title>
        <authorList>
            <person name="Kasahara M."/>
            <person name="Naruse K."/>
            <person name="Sasaki S."/>
            <person name="Nakatani Y."/>
            <person name="Qu W."/>
            <person name="Ahsan B."/>
            <person name="Yamada T."/>
            <person name="Nagayasu Y."/>
            <person name="Doi K."/>
            <person name="Kasai Y."/>
            <person name="Jindo T."/>
            <person name="Kobayashi D."/>
            <person name="Shimada A."/>
            <person name="Toyoda A."/>
            <person name="Kuroki Y."/>
            <person name="Fujiyama A."/>
            <person name="Sasaki T."/>
            <person name="Shimizu A."/>
            <person name="Asakawa S."/>
            <person name="Shimizu N."/>
            <person name="Hashimoto S."/>
            <person name="Yang J."/>
            <person name="Lee Y."/>
            <person name="Matsushima K."/>
            <person name="Sugano S."/>
            <person name="Sakaizumi M."/>
            <person name="Narita T."/>
            <person name="Ohishi K."/>
            <person name="Haga S."/>
            <person name="Ohta F."/>
            <person name="Nomoto H."/>
            <person name="Nogata K."/>
            <person name="Morishita T."/>
            <person name="Endo T."/>
            <person name="Shin-I T."/>
            <person name="Takeda H."/>
            <person name="Morishita S."/>
            <person name="Kohara Y."/>
        </authorList>
    </citation>
    <scope>NUCLEOTIDE SEQUENCE [LARGE SCALE GENOMIC DNA]</scope>
    <source>
        <strain evidence="8 9">Hd-rR</strain>
    </source>
</reference>
<organism evidence="8 9">
    <name type="scientific">Oryzias latipes</name>
    <name type="common">Japanese rice fish</name>
    <name type="synonym">Japanese killifish</name>
    <dbReference type="NCBI Taxonomy" id="8090"/>
    <lineage>
        <taxon>Eukaryota</taxon>
        <taxon>Metazoa</taxon>
        <taxon>Chordata</taxon>
        <taxon>Craniata</taxon>
        <taxon>Vertebrata</taxon>
        <taxon>Euteleostomi</taxon>
        <taxon>Actinopterygii</taxon>
        <taxon>Neopterygii</taxon>
        <taxon>Teleostei</taxon>
        <taxon>Neoteleostei</taxon>
        <taxon>Acanthomorphata</taxon>
        <taxon>Ovalentaria</taxon>
        <taxon>Atherinomorphae</taxon>
        <taxon>Beloniformes</taxon>
        <taxon>Adrianichthyidae</taxon>
        <taxon>Oryziinae</taxon>
        <taxon>Oryzias</taxon>
    </lineage>
</organism>
<dbReference type="GO" id="GO:0042552">
    <property type="term" value="P:myelination"/>
    <property type="evidence" value="ECO:0000318"/>
    <property type="project" value="GO_Central"/>
</dbReference>
<evidence type="ECO:0000259" key="7">
    <source>
        <dbReference type="PROSITE" id="PS51225"/>
    </source>
</evidence>
<proteinExistence type="predicted"/>
<feature type="transmembrane region" description="Helical" evidence="6">
    <location>
        <begin position="51"/>
        <end position="73"/>
    </location>
</feature>
<name>A0A3B3HBM9_ORYLA</name>
<dbReference type="Pfam" id="PF01284">
    <property type="entry name" value="MARVEL"/>
    <property type="match status" value="1"/>
</dbReference>
<dbReference type="Proteomes" id="UP000001038">
    <property type="component" value="Chromosome 15"/>
</dbReference>
<dbReference type="PANTHER" id="PTHR22776:SF12">
    <property type="entry name" value="MYELIN AND LYMPHOCYTE PROTEIN"/>
    <property type="match status" value="1"/>
</dbReference>
<evidence type="ECO:0000313" key="8">
    <source>
        <dbReference type="Ensembl" id="ENSORLP00000029247.1"/>
    </source>
</evidence>
<feature type="transmembrane region" description="Helical" evidence="6">
    <location>
        <begin position="24"/>
        <end position="44"/>
    </location>
</feature>
<evidence type="ECO:0000256" key="2">
    <source>
        <dbReference type="ARBA" id="ARBA00022692"/>
    </source>
</evidence>
<evidence type="ECO:0000256" key="3">
    <source>
        <dbReference type="ARBA" id="ARBA00022989"/>
    </source>
</evidence>
<dbReference type="InterPro" id="IPR008253">
    <property type="entry name" value="Marvel"/>
</dbReference>
<evidence type="ECO:0000256" key="4">
    <source>
        <dbReference type="ARBA" id="ARBA00023136"/>
    </source>
</evidence>
<keyword evidence="2 5" id="KW-0812">Transmembrane</keyword>
<dbReference type="GeneTree" id="ENSGT00940000154987"/>
<dbReference type="PANTHER" id="PTHR22776">
    <property type="entry name" value="MARVEL-CONTAINING POTENTIAL LIPID RAFT-ASSOCIATED PROTEIN"/>
    <property type="match status" value="1"/>
</dbReference>
<feature type="domain" description="MARVEL" evidence="7">
    <location>
        <begin position="16"/>
        <end position="136"/>
    </location>
</feature>
<dbReference type="AlphaFoldDB" id="A0A3B3HBM9"/>
<keyword evidence="9" id="KW-1185">Reference proteome</keyword>
<dbReference type="InParanoid" id="A0A3B3HBM9"/>
<comment type="subcellular location">
    <subcellularLocation>
        <location evidence="1">Membrane</location>
        <topology evidence="1">Multi-pass membrane protein</topology>
    </subcellularLocation>
</comment>
<reference evidence="8" key="3">
    <citation type="submission" date="2025-09" db="UniProtKB">
        <authorList>
            <consortium name="Ensembl"/>
        </authorList>
    </citation>
    <scope>IDENTIFICATION</scope>
    <source>
        <strain evidence="8">Hd-rR</strain>
    </source>
</reference>
<gene>
    <name evidence="8" type="primary">LOC105355770</name>
</gene>
<evidence type="ECO:0000313" key="9">
    <source>
        <dbReference type="Proteomes" id="UP000001038"/>
    </source>
</evidence>
<sequence length="220" mass="25232">MVSITLSKALPKGKKVFTTFPDVLFFPEFVLGGLVWILLILATIPLEQLGWVMFVSVFCFVGTALFFFIFFFGRHQKRFWPIVDVVYHFLSAVFYLSASIILVQLFKMESNLSLSFKFPIVQVDVAQGSDLHKNMGIAATVHLTPPTNTQTSLMLIHEHTYKVWLKIIHKYMLCSFSGCVLCGHSSLLRPLDFFCHSMEEILKRKQLVSKPDAHCLLKWH</sequence>
<evidence type="ECO:0000256" key="1">
    <source>
        <dbReference type="ARBA" id="ARBA00004141"/>
    </source>
</evidence>
<dbReference type="Bgee" id="ENSORLG00000029066">
    <property type="expression patterns" value="Expressed in pharyngeal gill and 4 other cell types or tissues"/>
</dbReference>
<evidence type="ECO:0000256" key="6">
    <source>
        <dbReference type="SAM" id="Phobius"/>
    </source>
</evidence>
<dbReference type="Ensembl" id="ENSORLT00000046645.1">
    <property type="protein sequence ID" value="ENSORLP00000029247.1"/>
    <property type="gene ID" value="ENSORLG00000029066.1"/>
</dbReference>
<dbReference type="GO" id="GO:0019911">
    <property type="term" value="F:structural constituent of myelin sheath"/>
    <property type="evidence" value="ECO:0000318"/>
    <property type="project" value="GO_Central"/>
</dbReference>
<keyword evidence="4 5" id="KW-0472">Membrane</keyword>
<evidence type="ECO:0000256" key="5">
    <source>
        <dbReference type="PROSITE-ProRule" id="PRU00581"/>
    </source>
</evidence>